<protein>
    <submittedName>
        <fullName evidence="1">Adenylate kinase</fullName>
    </submittedName>
</protein>
<name>D7BA61_ALLS1</name>
<accession>D7BA61</accession>
<gene>
    <name evidence="1" type="ordered locus">Mesil_2337</name>
</gene>
<dbReference type="Proteomes" id="UP000001916">
    <property type="component" value="Chromosome"/>
</dbReference>
<evidence type="ECO:0000313" key="2">
    <source>
        <dbReference type="Proteomes" id="UP000001916"/>
    </source>
</evidence>
<dbReference type="KEGG" id="msv:Mesil_2337"/>
<dbReference type="EMBL" id="CP002042">
    <property type="protein sequence ID" value="ADH64196.1"/>
    <property type="molecule type" value="Genomic_DNA"/>
</dbReference>
<proteinExistence type="predicted"/>
<dbReference type="GO" id="GO:0016301">
    <property type="term" value="F:kinase activity"/>
    <property type="evidence" value="ECO:0007669"/>
    <property type="project" value="UniProtKB-KW"/>
</dbReference>
<keyword evidence="1" id="KW-0418">Kinase</keyword>
<dbReference type="RefSeq" id="WP_013158740.1">
    <property type="nucleotide sequence ID" value="NC_014212.1"/>
</dbReference>
<dbReference type="HOGENOM" id="CLU_2789054_0_0_0"/>
<reference evidence="1 2" key="1">
    <citation type="journal article" date="2010" name="Stand. Genomic Sci.">
        <title>Complete genome sequence of Meiothermus silvanus type strain (VI-R2).</title>
        <authorList>
            <person name="Sikorski J."/>
            <person name="Tindall B.J."/>
            <person name="Lowry S."/>
            <person name="Lucas S."/>
            <person name="Nolan M."/>
            <person name="Copeland A."/>
            <person name="Glavina Del Rio T."/>
            <person name="Tice H."/>
            <person name="Cheng J.F."/>
            <person name="Han C."/>
            <person name="Pitluck S."/>
            <person name="Liolios K."/>
            <person name="Ivanova N."/>
            <person name="Mavromatis K."/>
            <person name="Mikhailova N."/>
            <person name="Pati A."/>
            <person name="Goodwin L."/>
            <person name="Chen A."/>
            <person name="Palaniappan K."/>
            <person name="Land M."/>
            <person name="Hauser L."/>
            <person name="Chang Y.J."/>
            <person name="Jeffries C.D."/>
            <person name="Rohde M."/>
            <person name="Goker M."/>
            <person name="Woyke T."/>
            <person name="Bristow J."/>
            <person name="Eisen J.A."/>
            <person name="Markowitz V."/>
            <person name="Hugenholtz P."/>
            <person name="Kyrpides N.C."/>
            <person name="Klenk H.P."/>
            <person name="Lapidus A."/>
        </authorList>
    </citation>
    <scope>NUCLEOTIDE SEQUENCE [LARGE SCALE GENOMIC DNA]</scope>
    <source>
        <strain evidence="2">ATCC 700542 / DSM 9946 / VI-R2</strain>
    </source>
</reference>
<organism evidence="1 2">
    <name type="scientific">Allomeiothermus silvanus (strain ATCC 700542 / DSM 9946 / NBRC 106475 / NCIMB 13440 / VI-R2)</name>
    <name type="common">Thermus silvanus</name>
    <dbReference type="NCBI Taxonomy" id="526227"/>
    <lineage>
        <taxon>Bacteria</taxon>
        <taxon>Thermotogati</taxon>
        <taxon>Deinococcota</taxon>
        <taxon>Deinococci</taxon>
        <taxon>Thermales</taxon>
        <taxon>Thermaceae</taxon>
        <taxon>Allomeiothermus</taxon>
    </lineage>
</organism>
<keyword evidence="1" id="KW-0808">Transferase</keyword>
<dbReference type="AlphaFoldDB" id="D7BA61"/>
<evidence type="ECO:0000313" key="1">
    <source>
        <dbReference type="EMBL" id="ADH64196.1"/>
    </source>
</evidence>
<sequence length="68" mass="8011">MYPNPEMAKKLARERAEAIQQEANQRRLLQEAGLELARPFRHRLAFWLAQLAQRLDAEVMLKLKIPSR</sequence>
<keyword evidence="2" id="KW-1185">Reference proteome</keyword>